<organism evidence="6 7">
    <name type="scientific">Cynara cardunculus var. scolymus</name>
    <name type="common">Globe artichoke</name>
    <name type="synonym">Cynara scolymus</name>
    <dbReference type="NCBI Taxonomy" id="59895"/>
    <lineage>
        <taxon>Eukaryota</taxon>
        <taxon>Viridiplantae</taxon>
        <taxon>Streptophyta</taxon>
        <taxon>Embryophyta</taxon>
        <taxon>Tracheophyta</taxon>
        <taxon>Spermatophyta</taxon>
        <taxon>Magnoliopsida</taxon>
        <taxon>eudicotyledons</taxon>
        <taxon>Gunneridae</taxon>
        <taxon>Pentapetalae</taxon>
        <taxon>asterids</taxon>
        <taxon>campanulids</taxon>
        <taxon>Asterales</taxon>
        <taxon>Asteraceae</taxon>
        <taxon>Carduoideae</taxon>
        <taxon>Cardueae</taxon>
        <taxon>Carduinae</taxon>
        <taxon>Cynara</taxon>
    </lineage>
</organism>
<dbReference type="OMA" id="GAMDCWA"/>
<evidence type="ECO:0000259" key="5">
    <source>
        <dbReference type="Pfam" id="PF09118"/>
    </source>
</evidence>
<feature type="compositionally biased region" description="Gly residues" evidence="2">
    <location>
        <begin position="74"/>
        <end position="88"/>
    </location>
</feature>
<dbReference type="STRING" id="59895.A0A118JVC8"/>
<dbReference type="Gramene" id="KVH93879">
    <property type="protein sequence ID" value="KVH93879"/>
    <property type="gene ID" value="Ccrd_004058"/>
</dbReference>
<dbReference type="CDD" id="cd02851">
    <property type="entry name" value="E_set_GO_C"/>
    <property type="match status" value="1"/>
</dbReference>
<evidence type="ECO:0000313" key="6">
    <source>
        <dbReference type="EMBL" id="KVH93879.1"/>
    </source>
</evidence>
<dbReference type="SUPFAM" id="SSF50965">
    <property type="entry name" value="Galactose oxidase, central domain"/>
    <property type="match status" value="1"/>
</dbReference>
<reference evidence="6 7" key="1">
    <citation type="journal article" date="2016" name="Sci. Rep.">
        <title>The genome sequence of the outbreeding globe artichoke constructed de novo incorporating a phase-aware low-pass sequencing strategy of F1 progeny.</title>
        <authorList>
            <person name="Scaglione D."/>
            <person name="Reyes-Chin-Wo S."/>
            <person name="Acquadro A."/>
            <person name="Froenicke L."/>
            <person name="Portis E."/>
            <person name="Beitel C."/>
            <person name="Tirone M."/>
            <person name="Mauro R."/>
            <person name="Lo Monaco A."/>
            <person name="Mauromicale G."/>
            <person name="Faccioli P."/>
            <person name="Cattivelli L."/>
            <person name="Rieseberg L."/>
            <person name="Michelmore R."/>
            <person name="Lanteri S."/>
        </authorList>
    </citation>
    <scope>NUCLEOTIDE SEQUENCE [LARGE SCALE GENOMIC DNA]</scope>
    <source>
        <strain evidence="6">2C</strain>
    </source>
</reference>
<feature type="region of interest" description="Disordered" evidence="2">
    <location>
        <begin position="31"/>
        <end position="88"/>
    </location>
</feature>
<comment type="caution">
    <text evidence="6">The sequence shown here is derived from an EMBL/GenBank/DDBJ whole genome shotgun (WGS) entry which is preliminary data.</text>
</comment>
<protein>
    <recommendedName>
        <fullName evidence="8">Galactose oxidase/kelch, beta-propeller</fullName>
    </recommendedName>
</protein>
<dbReference type="AlphaFoldDB" id="A0A118JVC8"/>
<evidence type="ECO:0000256" key="1">
    <source>
        <dbReference type="ARBA" id="ARBA00022729"/>
    </source>
</evidence>
<evidence type="ECO:0000313" key="7">
    <source>
        <dbReference type="Proteomes" id="UP000243975"/>
    </source>
</evidence>
<dbReference type="Pfam" id="PF09118">
    <property type="entry name" value="GO-like_E_set"/>
    <property type="match status" value="1"/>
</dbReference>
<dbReference type="Pfam" id="PF07250">
    <property type="entry name" value="Glyoxal_oxid_N"/>
    <property type="match status" value="1"/>
</dbReference>
<proteinExistence type="predicted"/>
<evidence type="ECO:0000259" key="4">
    <source>
        <dbReference type="Pfam" id="PF07250"/>
    </source>
</evidence>
<dbReference type="PANTHER" id="PTHR32208:SF106">
    <property type="entry name" value="GALACTOSE OXIDASE"/>
    <property type="match status" value="1"/>
</dbReference>
<dbReference type="Gene3D" id="2.60.40.10">
    <property type="entry name" value="Immunoglobulins"/>
    <property type="match status" value="1"/>
</dbReference>
<feature type="signal peptide" evidence="3">
    <location>
        <begin position="1"/>
        <end position="22"/>
    </location>
</feature>
<keyword evidence="7" id="KW-1185">Reference proteome</keyword>
<feature type="chain" id="PRO_5007159712" description="Galactose oxidase/kelch, beta-propeller" evidence="3">
    <location>
        <begin position="23"/>
        <end position="674"/>
    </location>
</feature>
<evidence type="ECO:0000256" key="2">
    <source>
        <dbReference type="SAM" id="MobiDB-lite"/>
    </source>
</evidence>
<dbReference type="InterPro" id="IPR015202">
    <property type="entry name" value="GO-like_E_set"/>
</dbReference>
<dbReference type="InterPro" id="IPR011043">
    <property type="entry name" value="Gal_Oxase/kelch_b-propeller"/>
</dbReference>
<name>A0A118JVC8_CYNCS</name>
<feature type="domain" description="Galactose oxidase-like Early set" evidence="5">
    <location>
        <begin position="572"/>
        <end position="672"/>
    </location>
</feature>
<dbReference type="InterPro" id="IPR009880">
    <property type="entry name" value="Glyoxal_oxidase_N"/>
</dbReference>
<sequence length="674" mass="73574">MASIIKLSVFLLPLLFASLVLAHTNPSNDPNYITDDGNEPCTPGASPPGDGAGPNKDCPNKNKGQGDCPNKNKGQGGGGAAPADGKGGAGKGAIYGGNDVKASFFGPPLYQQPPLESKYMGEWKIHNPNAGVSAMQYQLMPNNRAVWFDTTNLGPSALELGPKGNCPPNPDTNNEPDCFAHAVSYDIESGVTTPVYLVPGWYTDTNIRTDPWCSSGHLLPNGDLMSTGGNKMGFRSVRILSGNTPTPKFEERENALGANRCCDLINTSSWLNGSRYRYPSNCVLEDGSAVVVGGRDAYSYDLVPPQVDGKTQLFDFPFLKQTTDPPVIQGFYVENNLYPFVFLLPDGNVFIFANDRAIAFDPKTGKTVKEFPPLEGTSRNYPSSGMSALFPLRLSPKFDQPINVEVVVCGGNSHDAINQVDKKYTQNPVFVPANADCNRIKVMADKPVWEKEQDMPTPRTMGDLLQLPNGQFLLINGAKKGCSGWEDGEDPNLTPTVYMPEKEMGKRFKELQPTTIPRMYHSVSSVLPDGKILVAGSNAHQFYTFDGPYYPTELRVEKFSPHYLDPTFDKERPVINFGTDIVLKYGKPFKVTFTMKPDKQLGYGDIIVTLLYPPFTTHGFSQNQRMIILGVEGVDKNVVSAVAPPSGKIAPPGYYLLFVNNRSVPSAGIWVHLD</sequence>
<dbReference type="InterPro" id="IPR013783">
    <property type="entry name" value="Ig-like_fold"/>
</dbReference>
<dbReference type="SUPFAM" id="SSF81296">
    <property type="entry name" value="E set domains"/>
    <property type="match status" value="1"/>
</dbReference>
<dbReference type="Proteomes" id="UP000243975">
    <property type="component" value="Unassembled WGS sequence"/>
</dbReference>
<dbReference type="Gene3D" id="2.130.10.80">
    <property type="entry name" value="Galactose oxidase/kelch, beta-propeller"/>
    <property type="match status" value="1"/>
</dbReference>
<dbReference type="PANTHER" id="PTHR32208">
    <property type="entry name" value="SECRETED PROTEIN-RELATED"/>
    <property type="match status" value="1"/>
</dbReference>
<evidence type="ECO:0000256" key="3">
    <source>
        <dbReference type="SAM" id="SignalP"/>
    </source>
</evidence>
<dbReference type="InterPro" id="IPR037293">
    <property type="entry name" value="Gal_Oxidase_central_sf"/>
</dbReference>
<accession>A0A118JVC8</accession>
<feature type="domain" description="Glyoxal oxidase N-terminal" evidence="4">
    <location>
        <begin position="135"/>
        <end position="563"/>
    </location>
</feature>
<dbReference type="EMBL" id="LEKV01004587">
    <property type="protein sequence ID" value="KVH93879.1"/>
    <property type="molecule type" value="Genomic_DNA"/>
</dbReference>
<evidence type="ECO:0008006" key="8">
    <source>
        <dbReference type="Google" id="ProtNLM"/>
    </source>
</evidence>
<keyword evidence="1 3" id="KW-0732">Signal</keyword>
<dbReference type="InterPro" id="IPR014756">
    <property type="entry name" value="Ig_E-set"/>
</dbReference>
<gene>
    <name evidence="6" type="ORF">Ccrd_004058</name>
</gene>